<protein>
    <submittedName>
        <fullName evidence="1">Prevent-host-death protein</fullName>
    </submittedName>
</protein>
<keyword evidence="2" id="KW-1185">Reference proteome</keyword>
<dbReference type="EMBL" id="JAPCHY010000003">
    <property type="protein sequence ID" value="MCW4471947.1"/>
    <property type="molecule type" value="Genomic_DNA"/>
</dbReference>
<dbReference type="Proteomes" id="UP001209922">
    <property type="component" value="Unassembled WGS sequence"/>
</dbReference>
<dbReference type="NCBIfam" id="NF041551">
    <property type="entry name" value="YlcI_YnfO_N"/>
    <property type="match status" value="1"/>
</dbReference>
<reference evidence="1 2" key="1">
    <citation type="submission" date="2022-10" db="EMBL/GenBank/DDBJ databases">
        <title>Xanthomonas sp. H13-6.</title>
        <authorList>
            <person name="Liu X."/>
            <person name="Deng Z."/>
            <person name="Jiang Y."/>
            <person name="Yu T."/>
            <person name="Ai J."/>
        </authorList>
    </citation>
    <scope>NUCLEOTIDE SEQUENCE [LARGE SCALE GENOMIC DNA]</scope>
    <source>
        <strain evidence="1 2">H13-6</strain>
    </source>
</reference>
<accession>A0ABT3JTX9</accession>
<sequence length="92" mass="10195">MKTATLPPVRVDPELRRSAEQVLEDGESLSSFVESSIRSEIAHRHMHAEFVSRGLASRASARQHGRYVEASEVLEKLEARLRAASSKAVVPK</sequence>
<gene>
    <name evidence="1" type="ORF">OK345_05410</name>
</gene>
<name>A0ABT3JTX9_9XANT</name>
<evidence type="ECO:0000313" key="1">
    <source>
        <dbReference type="EMBL" id="MCW4471947.1"/>
    </source>
</evidence>
<proteinExistence type="predicted"/>
<evidence type="ECO:0000313" key="2">
    <source>
        <dbReference type="Proteomes" id="UP001209922"/>
    </source>
</evidence>
<dbReference type="RefSeq" id="WP_265126902.1">
    <property type="nucleotide sequence ID" value="NZ_JAPCHY010000003.1"/>
</dbReference>
<organism evidence="1 2">
    <name type="scientific">Xanthomonas chitinilytica</name>
    <dbReference type="NCBI Taxonomy" id="2989819"/>
    <lineage>
        <taxon>Bacteria</taxon>
        <taxon>Pseudomonadati</taxon>
        <taxon>Pseudomonadota</taxon>
        <taxon>Gammaproteobacteria</taxon>
        <taxon>Lysobacterales</taxon>
        <taxon>Lysobacteraceae</taxon>
        <taxon>Xanthomonas</taxon>
    </lineage>
</organism>
<comment type="caution">
    <text evidence="1">The sequence shown here is derived from an EMBL/GenBank/DDBJ whole genome shotgun (WGS) entry which is preliminary data.</text>
</comment>